<sequence>MHAVKVIASTYEAGGVRQPASASLSYCNKSGSYISVNINQIAAGKSGTTDDCNGVEYPKSKKWRVTLVRLGEYIGLNQILLF</sequence>
<dbReference type="EMBL" id="BK015861">
    <property type="protein sequence ID" value="DAD70200.1"/>
    <property type="molecule type" value="Genomic_DNA"/>
</dbReference>
<accession>A0A8S5LK35</accession>
<name>A0A8S5LK35_9CAUD</name>
<reference evidence="1" key="1">
    <citation type="journal article" date="2021" name="Proc. Natl. Acad. Sci. U.S.A.">
        <title>A Catalog of Tens of Thousands of Viruses from Human Metagenomes Reveals Hidden Associations with Chronic Diseases.</title>
        <authorList>
            <person name="Tisza M.J."/>
            <person name="Buck C.B."/>
        </authorList>
    </citation>
    <scope>NUCLEOTIDE SEQUENCE</scope>
    <source>
        <strain evidence="1">Ct3o911</strain>
    </source>
</reference>
<protein>
    <submittedName>
        <fullName evidence="1">Uncharacterized protein</fullName>
    </submittedName>
</protein>
<proteinExistence type="predicted"/>
<organism evidence="1">
    <name type="scientific">Siphoviridae sp. ct3o911</name>
    <dbReference type="NCBI Taxonomy" id="2827560"/>
    <lineage>
        <taxon>Viruses</taxon>
        <taxon>Duplodnaviria</taxon>
        <taxon>Heunggongvirae</taxon>
        <taxon>Uroviricota</taxon>
        <taxon>Caudoviricetes</taxon>
    </lineage>
</organism>
<evidence type="ECO:0000313" key="1">
    <source>
        <dbReference type="EMBL" id="DAD70200.1"/>
    </source>
</evidence>